<dbReference type="OrthoDB" id="9773828at2"/>
<dbReference type="Gene3D" id="3.20.20.100">
    <property type="entry name" value="NADP-dependent oxidoreductase domain"/>
    <property type="match status" value="1"/>
</dbReference>
<dbReference type="CDD" id="cd19100">
    <property type="entry name" value="AKR_unchar"/>
    <property type="match status" value="1"/>
</dbReference>
<sequence length="289" mass="31857">MKRRHFIKAGAAAAGTLLFDAFPYHAFAGTTKKFASDKVILGDTGIEVSRLAMGTGTNGYANSSNQKRKLGLKGLTNLLRTGYDEGVFFWESADQYGTHPHLKEALKAVDREKVVLLTKTHARTEKEMKADLDRFRKEMGTDYIDMVLLHALTNPRWNENRKGAMEYLSRAREDGIIRAHGVSCHSLGALQTAADEPWVQVDLARMNPAGVRMDAEVPTVVKVLQNMKAKGKGVIGMKILGGGQLRGKVDEALQYALAQEYLDSFTIGSESIDEFQELTRKIPAASVRG</sequence>
<accession>A0A1M6GAC7</accession>
<evidence type="ECO:0000259" key="2">
    <source>
        <dbReference type="Pfam" id="PF00248"/>
    </source>
</evidence>
<feature type="chain" id="PRO_5013336778" evidence="1">
    <location>
        <begin position="27"/>
        <end position="289"/>
    </location>
</feature>
<dbReference type="InterPro" id="IPR036812">
    <property type="entry name" value="NAD(P)_OxRdtase_dom_sf"/>
</dbReference>
<feature type="domain" description="NADP-dependent oxidoreductase" evidence="2">
    <location>
        <begin position="53"/>
        <end position="255"/>
    </location>
</feature>
<feature type="signal peptide" evidence="1">
    <location>
        <begin position="1"/>
        <end position="26"/>
    </location>
</feature>
<evidence type="ECO:0000256" key="1">
    <source>
        <dbReference type="SAM" id="SignalP"/>
    </source>
</evidence>
<dbReference type="EMBL" id="FQZE01000010">
    <property type="protein sequence ID" value="SHJ06872.1"/>
    <property type="molecule type" value="Genomic_DNA"/>
</dbReference>
<dbReference type="STRING" id="1168035.SAMN05444280_11090"/>
<dbReference type="InterPro" id="IPR023210">
    <property type="entry name" value="NADP_OxRdtase_dom"/>
</dbReference>
<dbReference type="AlphaFoldDB" id="A0A1M6GAC7"/>
<name>A0A1M6GAC7_9BACT</name>
<evidence type="ECO:0000313" key="3">
    <source>
        <dbReference type="EMBL" id="SHJ06872.1"/>
    </source>
</evidence>
<proteinExistence type="predicted"/>
<dbReference type="PANTHER" id="PTHR43312">
    <property type="entry name" value="D-THREO-ALDOSE 1-DEHYDROGENASE"/>
    <property type="match status" value="1"/>
</dbReference>
<dbReference type="InterPro" id="IPR006311">
    <property type="entry name" value="TAT_signal"/>
</dbReference>
<dbReference type="Pfam" id="PF00248">
    <property type="entry name" value="Aldo_ket_red"/>
    <property type="match status" value="1"/>
</dbReference>
<keyword evidence="1" id="KW-0732">Signal</keyword>
<dbReference type="PANTHER" id="PTHR43312:SF1">
    <property type="entry name" value="NADP-DEPENDENT OXIDOREDUCTASE DOMAIN-CONTAINING PROTEIN"/>
    <property type="match status" value="1"/>
</dbReference>
<dbReference type="PROSITE" id="PS51318">
    <property type="entry name" value="TAT"/>
    <property type="match status" value="1"/>
</dbReference>
<protein>
    <submittedName>
        <fullName evidence="3">Aldo/keto reductase family protein</fullName>
    </submittedName>
</protein>
<keyword evidence="4" id="KW-1185">Reference proteome</keyword>
<organism evidence="3 4">
    <name type="scientific">Tangfeifania diversioriginum</name>
    <dbReference type="NCBI Taxonomy" id="1168035"/>
    <lineage>
        <taxon>Bacteria</taxon>
        <taxon>Pseudomonadati</taxon>
        <taxon>Bacteroidota</taxon>
        <taxon>Bacteroidia</taxon>
        <taxon>Marinilabiliales</taxon>
        <taxon>Prolixibacteraceae</taxon>
        <taxon>Tangfeifania</taxon>
    </lineage>
</organism>
<dbReference type="RefSeq" id="WP_073168325.1">
    <property type="nucleotide sequence ID" value="NZ_FQZE01000010.1"/>
</dbReference>
<dbReference type="InterPro" id="IPR053135">
    <property type="entry name" value="AKR2_Oxidoreductase"/>
</dbReference>
<dbReference type="SUPFAM" id="SSF51430">
    <property type="entry name" value="NAD(P)-linked oxidoreductase"/>
    <property type="match status" value="1"/>
</dbReference>
<dbReference type="Proteomes" id="UP000184050">
    <property type="component" value="Unassembled WGS sequence"/>
</dbReference>
<reference evidence="3 4" key="1">
    <citation type="submission" date="2016-11" db="EMBL/GenBank/DDBJ databases">
        <authorList>
            <person name="Jaros S."/>
            <person name="Januszkiewicz K."/>
            <person name="Wedrychowicz H."/>
        </authorList>
    </citation>
    <scope>NUCLEOTIDE SEQUENCE [LARGE SCALE GENOMIC DNA]</scope>
    <source>
        <strain evidence="3 4">DSM 27063</strain>
    </source>
</reference>
<evidence type="ECO:0000313" key="4">
    <source>
        <dbReference type="Proteomes" id="UP000184050"/>
    </source>
</evidence>
<gene>
    <name evidence="3" type="ORF">SAMN05444280_11090</name>
</gene>